<dbReference type="Gene3D" id="3.30.2310.20">
    <property type="entry name" value="RelE-like"/>
    <property type="match status" value="1"/>
</dbReference>
<gene>
    <name evidence="2" type="ORF">COT44_01850</name>
</gene>
<dbReference type="Proteomes" id="UP000228996">
    <property type="component" value="Unassembled WGS sequence"/>
</dbReference>
<reference evidence="3" key="1">
    <citation type="submission" date="2017-09" db="EMBL/GenBank/DDBJ databases">
        <title>Depth-based differentiation of microbial function through sediment-hosted aquifers and enrichment of novel symbionts in the deep terrestrial subsurface.</title>
        <authorList>
            <person name="Probst A.J."/>
            <person name="Ladd B."/>
            <person name="Jarett J.K."/>
            <person name="Geller-Mcgrath D.E."/>
            <person name="Sieber C.M.K."/>
            <person name="Emerson J.B."/>
            <person name="Anantharaman K."/>
            <person name="Thomas B.C."/>
            <person name="Malmstrom R."/>
            <person name="Stieglmeier M."/>
            <person name="Klingl A."/>
            <person name="Woyke T."/>
            <person name="Ryan C.M."/>
            <person name="Banfield J.F."/>
        </authorList>
    </citation>
    <scope>NUCLEOTIDE SEQUENCE [LARGE SCALE GENOMIC DNA]</scope>
</reference>
<dbReference type="EMBL" id="PEYO01000010">
    <property type="protein sequence ID" value="PIU03693.1"/>
    <property type="molecule type" value="Genomic_DNA"/>
</dbReference>
<keyword evidence="1" id="KW-1277">Toxin-antitoxin system</keyword>
<dbReference type="AlphaFoldDB" id="A0A2M6XDC7"/>
<sequence>MPELILSKNAEDNFCRIPKSEQKKINTKLHLLRENPLSDKPLTGELQGLWSLRAWPYRILYEFKQKEKVIIIHRILHRQGAYK</sequence>
<dbReference type="SUPFAM" id="SSF143011">
    <property type="entry name" value="RelE-like"/>
    <property type="match status" value="1"/>
</dbReference>
<evidence type="ECO:0000313" key="3">
    <source>
        <dbReference type="Proteomes" id="UP000228996"/>
    </source>
</evidence>
<evidence type="ECO:0000256" key="1">
    <source>
        <dbReference type="ARBA" id="ARBA00022649"/>
    </source>
</evidence>
<accession>A0A2M6XDC7</accession>
<evidence type="ECO:0008006" key="4">
    <source>
        <dbReference type="Google" id="ProtNLM"/>
    </source>
</evidence>
<evidence type="ECO:0000313" key="2">
    <source>
        <dbReference type="EMBL" id="PIU03693.1"/>
    </source>
</evidence>
<protein>
    <recommendedName>
        <fullName evidence="4">Type II toxin-antitoxin system mRNA interferase toxin, RelE/StbE family</fullName>
    </recommendedName>
</protein>
<organism evidence="2 3">
    <name type="scientific">Candidatus Shapirobacteria bacterium CG08_land_8_20_14_0_20_39_18</name>
    <dbReference type="NCBI Taxonomy" id="1974883"/>
    <lineage>
        <taxon>Bacteria</taxon>
        <taxon>Candidatus Shapironibacteriota</taxon>
    </lineage>
</organism>
<dbReference type="InterPro" id="IPR035093">
    <property type="entry name" value="RelE/ParE_toxin_dom_sf"/>
</dbReference>
<dbReference type="InterPro" id="IPR007712">
    <property type="entry name" value="RelE/ParE_toxin"/>
</dbReference>
<name>A0A2M6XDC7_9BACT</name>
<dbReference type="Pfam" id="PF05016">
    <property type="entry name" value="ParE_toxin"/>
    <property type="match status" value="1"/>
</dbReference>
<proteinExistence type="predicted"/>
<comment type="caution">
    <text evidence="2">The sequence shown here is derived from an EMBL/GenBank/DDBJ whole genome shotgun (WGS) entry which is preliminary data.</text>
</comment>